<dbReference type="GO" id="GO:0070530">
    <property type="term" value="F:K63-linked polyubiquitin modification-dependent protein binding"/>
    <property type="evidence" value="ECO:0007669"/>
    <property type="project" value="TreeGrafter"/>
</dbReference>
<organism evidence="6 7">
    <name type="scientific">Amphibalanus amphitrite</name>
    <name type="common">Striped barnacle</name>
    <name type="synonym">Balanus amphitrite</name>
    <dbReference type="NCBI Taxonomy" id="1232801"/>
    <lineage>
        <taxon>Eukaryota</taxon>
        <taxon>Metazoa</taxon>
        <taxon>Ecdysozoa</taxon>
        <taxon>Arthropoda</taxon>
        <taxon>Crustacea</taxon>
        <taxon>Multicrustacea</taxon>
        <taxon>Cirripedia</taxon>
        <taxon>Thoracica</taxon>
        <taxon>Thoracicalcarea</taxon>
        <taxon>Balanomorpha</taxon>
        <taxon>Balanoidea</taxon>
        <taxon>Balanidae</taxon>
        <taxon>Amphibalaninae</taxon>
        <taxon>Amphibalanus</taxon>
    </lineage>
</organism>
<feature type="coiled-coil region" evidence="2">
    <location>
        <begin position="419"/>
        <end position="484"/>
    </location>
</feature>
<feature type="compositionally biased region" description="Pro residues" evidence="3">
    <location>
        <begin position="500"/>
        <end position="509"/>
    </location>
</feature>
<feature type="region of interest" description="Disordered" evidence="3">
    <location>
        <begin position="1"/>
        <end position="58"/>
    </location>
</feature>
<evidence type="ECO:0000259" key="5">
    <source>
        <dbReference type="Pfam" id="PF16516"/>
    </source>
</evidence>
<dbReference type="Gene3D" id="1.20.5.990">
    <property type="entry name" value="Nemo cc2-lz domain - 1d5 darpin complex"/>
    <property type="match status" value="1"/>
</dbReference>
<dbReference type="Proteomes" id="UP000440578">
    <property type="component" value="Unassembled WGS sequence"/>
</dbReference>
<keyword evidence="7" id="KW-1185">Reference proteome</keyword>
<keyword evidence="1 2" id="KW-0175">Coiled coil</keyword>
<gene>
    <name evidence="6" type="primary">optn_1</name>
    <name evidence="6" type="ORF">FJT64_026941</name>
</gene>
<dbReference type="EMBL" id="VIIS01001251">
    <property type="protein sequence ID" value="KAF0300577.1"/>
    <property type="molecule type" value="Genomic_DNA"/>
</dbReference>
<feature type="domain" description="NF-kappa-B essential modulator NEMO CC2-LZ" evidence="5">
    <location>
        <begin position="395"/>
        <end position="481"/>
    </location>
</feature>
<feature type="compositionally biased region" description="Polar residues" evidence="3">
    <location>
        <begin position="1"/>
        <end position="15"/>
    </location>
</feature>
<dbReference type="InterPro" id="IPR051301">
    <property type="entry name" value="Optineurin/NFkB_EssMod"/>
</dbReference>
<dbReference type="PANTHER" id="PTHR31553">
    <property type="entry name" value="NF-KAPPA-B ESSENTIAL MODULATOR"/>
    <property type="match status" value="1"/>
</dbReference>
<feature type="region of interest" description="Disordered" evidence="3">
    <location>
        <begin position="224"/>
        <end position="244"/>
    </location>
</feature>
<dbReference type="Gene3D" id="1.20.5.390">
    <property type="entry name" value="L1 transposable element, trimerization domain"/>
    <property type="match status" value="1"/>
</dbReference>
<feature type="region of interest" description="Disordered" evidence="3">
    <location>
        <begin position="153"/>
        <end position="189"/>
    </location>
</feature>
<dbReference type="GO" id="GO:0005737">
    <property type="term" value="C:cytoplasm"/>
    <property type="evidence" value="ECO:0007669"/>
    <property type="project" value="TreeGrafter"/>
</dbReference>
<dbReference type="InterPro" id="IPR032419">
    <property type="entry name" value="CC2-LZ_dom"/>
</dbReference>
<protein>
    <submittedName>
        <fullName evidence="6">Optineurin</fullName>
    </submittedName>
</protein>
<dbReference type="GO" id="GO:0043122">
    <property type="term" value="P:regulation of canonical NF-kappaB signal transduction"/>
    <property type="evidence" value="ECO:0007669"/>
    <property type="project" value="TreeGrafter"/>
</dbReference>
<proteinExistence type="predicted"/>
<comment type="caution">
    <text evidence="6">The sequence shown here is derived from an EMBL/GenBank/DDBJ whole genome shotgun (WGS) entry which is preliminary data.</text>
</comment>
<dbReference type="Pfam" id="PF11577">
    <property type="entry name" value="NEMO"/>
    <property type="match status" value="1"/>
</dbReference>
<dbReference type="GO" id="GO:0005634">
    <property type="term" value="C:nucleus"/>
    <property type="evidence" value="ECO:0007669"/>
    <property type="project" value="TreeGrafter"/>
</dbReference>
<reference evidence="6 7" key="1">
    <citation type="submission" date="2019-07" db="EMBL/GenBank/DDBJ databases">
        <title>Draft genome assembly of a fouling barnacle, Amphibalanus amphitrite (Darwin, 1854): The first reference genome for Thecostraca.</title>
        <authorList>
            <person name="Kim W."/>
        </authorList>
    </citation>
    <scope>NUCLEOTIDE SEQUENCE [LARGE SCALE GENOMIC DNA]</scope>
    <source>
        <strain evidence="6">SNU_AA5</strain>
        <tissue evidence="6">Soma without cirri and trophi</tissue>
    </source>
</reference>
<evidence type="ECO:0000256" key="3">
    <source>
        <dbReference type="SAM" id="MobiDB-lite"/>
    </source>
</evidence>
<accession>A0A6A4VX87</accession>
<dbReference type="AlphaFoldDB" id="A0A6A4VX87"/>
<evidence type="ECO:0000256" key="1">
    <source>
        <dbReference type="ARBA" id="ARBA00023054"/>
    </source>
</evidence>
<evidence type="ECO:0000313" key="7">
    <source>
        <dbReference type="Proteomes" id="UP000440578"/>
    </source>
</evidence>
<dbReference type="PANTHER" id="PTHR31553:SF1">
    <property type="entry name" value="NF-KAPPA-B ESSENTIAL MODULATOR"/>
    <property type="match status" value="1"/>
</dbReference>
<evidence type="ECO:0000256" key="2">
    <source>
        <dbReference type="SAM" id="Coils"/>
    </source>
</evidence>
<dbReference type="InterPro" id="IPR021063">
    <property type="entry name" value="NEMO_N"/>
</dbReference>
<name>A0A6A4VX87_AMPAM</name>
<feature type="domain" description="NF-kappa-B essential modulator NEMO N-terminal" evidence="4">
    <location>
        <begin position="83"/>
        <end position="148"/>
    </location>
</feature>
<sequence>MNMNYQPLSHTSSNGPDIDSWEELQFEGLVGPQPAARDSAGSGSGPGSPDRPRSRSDPSALMLSSFLSGNSAVLDLDVDQLQTKIRGVLLENTRLRDSIRDSSASLRRQCEALLAWRDECQRLREERRQVAAHCQRARDVITQLREENADLRQQLAQQPPDAPGREPQQAEPPQDLCRRGESPGPAGAEVALRSQLSQQAAELRNSQREVARLQSKLARQEAELSSYRQVAPAAGPQSAPPSPELQRLKDEAAQLRHSLESERRQRQELAAWLAGDQQYTPVLETLRQASERLSSGQAALDAHAARLADAGRALDSLSARLPGLAVSEESPDRVAAELAALRAQLQQLSAAAAEDTTDGGEAVSAWRRLRDLFNSVASRWEADVAGPDPAGTSQQVHTDGLQARILSMEELLGARGTECERLQRQVLQLRRDLQAIDILKAQVDVYQQDFNQERRQREQIALERDHLRNELATQQTRLRHLLARQQSATLTTNADSVEPSRPPPPPAARPDPDVQSTVYSCPKCDMAFQDLEPLQNHANRCLDGD</sequence>
<dbReference type="Pfam" id="PF16516">
    <property type="entry name" value="CC2-LZ"/>
    <property type="match status" value="1"/>
</dbReference>
<evidence type="ECO:0000313" key="6">
    <source>
        <dbReference type="EMBL" id="KAF0300577.1"/>
    </source>
</evidence>
<dbReference type="OrthoDB" id="6343844at2759"/>
<feature type="region of interest" description="Disordered" evidence="3">
    <location>
        <begin position="488"/>
        <end position="516"/>
    </location>
</feature>
<evidence type="ECO:0000259" key="4">
    <source>
        <dbReference type="Pfam" id="PF11577"/>
    </source>
</evidence>